<reference evidence="1" key="1">
    <citation type="submission" date="2022-11" db="EMBL/GenBank/DDBJ databases">
        <authorList>
            <person name="Petersen C."/>
        </authorList>
    </citation>
    <scope>NUCLEOTIDE SEQUENCE</scope>
    <source>
        <strain evidence="1">IBT 23319</strain>
    </source>
</reference>
<evidence type="ECO:0000313" key="1">
    <source>
        <dbReference type="EMBL" id="KAJ5234541.1"/>
    </source>
</evidence>
<dbReference type="GeneID" id="81381796"/>
<comment type="caution">
    <text evidence="1">The sequence shown here is derived from an EMBL/GenBank/DDBJ whole genome shotgun (WGS) entry which is preliminary data.</text>
</comment>
<dbReference type="RefSeq" id="XP_056502041.1">
    <property type="nucleotide sequence ID" value="XM_056642629.1"/>
</dbReference>
<name>A0A9W9P323_PENCI</name>
<protein>
    <submittedName>
        <fullName evidence="1">Uncharacterized protein</fullName>
    </submittedName>
</protein>
<accession>A0A9W9P323</accession>
<reference evidence="1" key="2">
    <citation type="journal article" date="2023" name="IMA Fungus">
        <title>Comparative genomic study of the Penicillium genus elucidates a diverse pangenome and 15 lateral gene transfer events.</title>
        <authorList>
            <person name="Petersen C."/>
            <person name="Sorensen T."/>
            <person name="Nielsen M.R."/>
            <person name="Sondergaard T.E."/>
            <person name="Sorensen J.L."/>
            <person name="Fitzpatrick D.A."/>
            <person name="Frisvad J.C."/>
            <person name="Nielsen K.L."/>
        </authorList>
    </citation>
    <scope>NUCLEOTIDE SEQUENCE</scope>
    <source>
        <strain evidence="1">IBT 23319</strain>
    </source>
</reference>
<keyword evidence="2" id="KW-1185">Reference proteome</keyword>
<gene>
    <name evidence="1" type="ORF">N7469_003709</name>
</gene>
<dbReference type="Proteomes" id="UP001147733">
    <property type="component" value="Unassembled WGS sequence"/>
</dbReference>
<evidence type="ECO:0000313" key="2">
    <source>
        <dbReference type="Proteomes" id="UP001147733"/>
    </source>
</evidence>
<sequence>MKHRLPYFAVAPADHSDDVDATTASNAVVLVLSDTETASGIVFLSRRKSPQLVLCHGEEQT</sequence>
<organism evidence="1 2">
    <name type="scientific">Penicillium citrinum</name>
    <dbReference type="NCBI Taxonomy" id="5077"/>
    <lineage>
        <taxon>Eukaryota</taxon>
        <taxon>Fungi</taxon>
        <taxon>Dikarya</taxon>
        <taxon>Ascomycota</taxon>
        <taxon>Pezizomycotina</taxon>
        <taxon>Eurotiomycetes</taxon>
        <taxon>Eurotiomycetidae</taxon>
        <taxon>Eurotiales</taxon>
        <taxon>Aspergillaceae</taxon>
        <taxon>Penicillium</taxon>
    </lineage>
</organism>
<dbReference type="AlphaFoldDB" id="A0A9W9P323"/>
<proteinExistence type="predicted"/>
<dbReference type="EMBL" id="JAPQKT010000003">
    <property type="protein sequence ID" value="KAJ5234541.1"/>
    <property type="molecule type" value="Genomic_DNA"/>
</dbReference>